<dbReference type="Gene3D" id="2.60.40.2270">
    <property type="match status" value="1"/>
</dbReference>
<dbReference type="Pfam" id="PF16640">
    <property type="entry name" value="Big_3_5"/>
    <property type="match status" value="3"/>
</dbReference>
<dbReference type="Gene3D" id="2.60.40.10">
    <property type="entry name" value="Immunoglobulins"/>
    <property type="match status" value="3"/>
</dbReference>
<reference evidence="4 5" key="1">
    <citation type="submission" date="2017-07" db="EMBL/GenBank/DDBJ databases">
        <title>Draft sequence of Rhodococcus enclensis 23b-28.</title>
        <authorList>
            <person name="Besaury L."/>
            <person name="Sancelme M."/>
            <person name="Amato P."/>
            <person name="Lallement A."/>
            <person name="Delort A.-M."/>
        </authorList>
    </citation>
    <scope>NUCLEOTIDE SEQUENCE [LARGE SCALE GENOMIC DNA]</scope>
    <source>
        <strain evidence="4 5">23b-28</strain>
    </source>
</reference>
<sequence>MFVYSRRRIAAPIAATALASGVILAGIPASAAPVTTTFGTSCLATPSAVAGPTTQSQSGSVIVDAPESVGAGETFEVTIQPGPIAFPGSASGATVQNVSRIKVDVDVPANATLVEATIVPGTSAGLSGVAPNILRVNENGNVDPNGTILRLSGNNQVIGNSPSSSINSEGGIVVKATGKNVDGSNNADGYTQFQLPQVKAVLKAGDSGDVAMKVRTGGSAGAWNNDRNFLTFLPKATLVITAWAPTRCTPRDAENGPLNSGAGPLATTRIIEADKATTTTVVGPANAKNGTPVTLSANVSGGANGGTVQFFDGDNPLGDAVPVTGGSASISPTFTEDGPHSITASYSGAPGFLASTSASAKIVTVTTDAPPDAVTTTATVSPSTAKVGQDVNLTAKVDPQGTGGTVDFIVDGTETLTATVGTDGVAIAPYTFTSTGTHKVVAKFTGSPGFAPSAAPAFPVSVTTPAPADVETSTVLDAVGTVQKNTPVTLKATVDPAGATGKVQFKVGDTLIGGPVDVVNGVATVPATFYNSGTYSVTAEFVGGSGYTSSASAPQTLTVPGDTDGGPGGGTGSLDLGTLFGSLGG</sequence>
<feature type="domain" description="Bacterial Ig-like" evidence="3">
    <location>
        <begin position="282"/>
        <end position="365"/>
    </location>
</feature>
<evidence type="ECO:0000259" key="3">
    <source>
        <dbReference type="Pfam" id="PF16640"/>
    </source>
</evidence>
<feature type="compositionally biased region" description="Gly residues" evidence="1">
    <location>
        <begin position="563"/>
        <end position="572"/>
    </location>
</feature>
<organism evidence="4 5">
    <name type="scientific">Rhodococcus qingshengii</name>
    <dbReference type="NCBI Taxonomy" id="334542"/>
    <lineage>
        <taxon>Bacteria</taxon>
        <taxon>Bacillati</taxon>
        <taxon>Actinomycetota</taxon>
        <taxon>Actinomycetes</taxon>
        <taxon>Mycobacteriales</taxon>
        <taxon>Nocardiaceae</taxon>
        <taxon>Rhodococcus</taxon>
        <taxon>Rhodococcus erythropolis group</taxon>
    </lineage>
</organism>
<dbReference type="AlphaFoldDB" id="A0A2A5JD81"/>
<keyword evidence="2" id="KW-0732">Signal</keyword>
<evidence type="ECO:0000313" key="5">
    <source>
        <dbReference type="Proteomes" id="UP000230886"/>
    </source>
</evidence>
<dbReference type="RefSeq" id="WP_020969070.1">
    <property type="nucleotide sequence ID" value="NZ_NOVD01000004.1"/>
</dbReference>
<dbReference type="GO" id="GO:0005975">
    <property type="term" value="P:carbohydrate metabolic process"/>
    <property type="evidence" value="ECO:0007669"/>
    <property type="project" value="UniProtKB-ARBA"/>
</dbReference>
<protein>
    <recommendedName>
        <fullName evidence="3">Bacterial Ig-like domain-containing protein</fullName>
    </recommendedName>
</protein>
<gene>
    <name evidence="4" type="ORF">CHR55_08420</name>
</gene>
<feature type="region of interest" description="Disordered" evidence="1">
    <location>
        <begin position="550"/>
        <end position="575"/>
    </location>
</feature>
<evidence type="ECO:0000256" key="2">
    <source>
        <dbReference type="SAM" id="SignalP"/>
    </source>
</evidence>
<feature type="domain" description="Bacterial Ig-like" evidence="3">
    <location>
        <begin position="379"/>
        <end position="463"/>
    </location>
</feature>
<feature type="domain" description="Bacterial Ig-like" evidence="3">
    <location>
        <begin position="481"/>
        <end position="559"/>
    </location>
</feature>
<feature type="signal peptide" evidence="2">
    <location>
        <begin position="1"/>
        <end position="31"/>
    </location>
</feature>
<comment type="caution">
    <text evidence="4">The sequence shown here is derived from an EMBL/GenBank/DDBJ whole genome shotgun (WGS) entry which is preliminary data.</text>
</comment>
<name>A0A2A5JD81_RHOSG</name>
<dbReference type="Proteomes" id="UP000230886">
    <property type="component" value="Unassembled WGS sequence"/>
</dbReference>
<dbReference type="InterPro" id="IPR032109">
    <property type="entry name" value="Big_3_5"/>
</dbReference>
<feature type="chain" id="PRO_5013195885" description="Bacterial Ig-like domain-containing protein" evidence="2">
    <location>
        <begin position="32"/>
        <end position="585"/>
    </location>
</feature>
<accession>A0A2A5JD81</accession>
<evidence type="ECO:0000313" key="4">
    <source>
        <dbReference type="EMBL" id="PCK27548.1"/>
    </source>
</evidence>
<evidence type="ECO:0000256" key="1">
    <source>
        <dbReference type="SAM" id="MobiDB-lite"/>
    </source>
</evidence>
<proteinExistence type="predicted"/>
<dbReference type="EMBL" id="NOVD01000004">
    <property type="protein sequence ID" value="PCK27548.1"/>
    <property type="molecule type" value="Genomic_DNA"/>
</dbReference>
<dbReference type="InterPro" id="IPR013783">
    <property type="entry name" value="Ig-like_fold"/>
</dbReference>